<evidence type="ECO:0000313" key="1">
    <source>
        <dbReference type="EMBL" id="CAK1555656.1"/>
    </source>
</evidence>
<reference evidence="1 2" key="1">
    <citation type="submission" date="2023-11" db="EMBL/GenBank/DDBJ databases">
        <authorList>
            <person name="Okamura Y."/>
        </authorList>
    </citation>
    <scope>NUCLEOTIDE SEQUENCE [LARGE SCALE GENOMIC DNA]</scope>
</reference>
<organism evidence="1 2">
    <name type="scientific">Leptosia nina</name>
    <dbReference type="NCBI Taxonomy" id="320188"/>
    <lineage>
        <taxon>Eukaryota</taxon>
        <taxon>Metazoa</taxon>
        <taxon>Ecdysozoa</taxon>
        <taxon>Arthropoda</taxon>
        <taxon>Hexapoda</taxon>
        <taxon>Insecta</taxon>
        <taxon>Pterygota</taxon>
        <taxon>Neoptera</taxon>
        <taxon>Endopterygota</taxon>
        <taxon>Lepidoptera</taxon>
        <taxon>Glossata</taxon>
        <taxon>Ditrysia</taxon>
        <taxon>Papilionoidea</taxon>
        <taxon>Pieridae</taxon>
        <taxon>Pierinae</taxon>
        <taxon>Leptosia</taxon>
    </lineage>
</organism>
<proteinExistence type="predicted"/>
<comment type="caution">
    <text evidence="1">The sequence shown here is derived from an EMBL/GenBank/DDBJ whole genome shotgun (WGS) entry which is preliminary data.</text>
</comment>
<protein>
    <submittedName>
        <fullName evidence="1">Uncharacterized protein</fullName>
    </submittedName>
</protein>
<accession>A0AAV1K251</accession>
<dbReference type="AlphaFoldDB" id="A0AAV1K251"/>
<gene>
    <name evidence="1" type="ORF">LNINA_LOCUS14456</name>
</gene>
<dbReference type="Proteomes" id="UP001497472">
    <property type="component" value="Unassembled WGS sequence"/>
</dbReference>
<evidence type="ECO:0000313" key="2">
    <source>
        <dbReference type="Proteomes" id="UP001497472"/>
    </source>
</evidence>
<name>A0AAV1K251_9NEOP</name>
<dbReference type="EMBL" id="CAVLEF010000280">
    <property type="protein sequence ID" value="CAK1555656.1"/>
    <property type="molecule type" value="Genomic_DNA"/>
</dbReference>
<sequence>MSCGVKPARTTKTAAVCTSAARLLLTRQCTPHSIRRHCNSPFALGIAISSMSARCHGSARLIDPNIDNGDAKPFGNLWIWNFPATKDKSDRPPCYANSAAKLRKQ</sequence>
<keyword evidence="2" id="KW-1185">Reference proteome</keyword>